<dbReference type="GO" id="GO:0006508">
    <property type="term" value="P:proteolysis"/>
    <property type="evidence" value="ECO:0007669"/>
    <property type="project" value="UniProtKB-KW"/>
</dbReference>
<evidence type="ECO:0000256" key="2">
    <source>
        <dbReference type="ARBA" id="ARBA00004651"/>
    </source>
</evidence>
<comment type="subcellular location">
    <subcellularLocation>
        <location evidence="2">Cell membrane</location>
        <topology evidence="2">Multi-pass membrane protein</topology>
    </subcellularLocation>
</comment>
<sequence length="230" mass="25926">MGGLLRYPIDEIPFILLVLVIAFTFHEFAHAYVADKFGDPTPRSMGRVTLNPMVHLDVLGTILIFLLGFGWAKPVLIKRSNFRKPRLMGILVSFAGPLANLILAFLGFLLVYLLGYFGVFQSMNPGVHSASLLFLERFVQLNLVLFLFNLLPLPPLDGYRILQDFLPLRTRLVVQQYEQWVVFLFLLMFFIPPLYSSTLGQIFTLVGPLAGVMHNILQAIFGPVTIDLVS</sequence>
<keyword evidence="5 15" id="KW-0645">Protease</keyword>
<keyword evidence="11" id="KW-0482">Metalloprotease</keyword>
<evidence type="ECO:0000256" key="13">
    <source>
        <dbReference type="SAM" id="Phobius"/>
    </source>
</evidence>
<organism evidence="15 16">
    <name type="scientific">Paenibacillus aurantius</name>
    <dbReference type="NCBI Taxonomy" id="2918900"/>
    <lineage>
        <taxon>Bacteria</taxon>
        <taxon>Bacillati</taxon>
        <taxon>Bacillota</taxon>
        <taxon>Bacilli</taxon>
        <taxon>Bacillales</taxon>
        <taxon>Paenibacillaceae</taxon>
        <taxon>Paenibacillus</taxon>
    </lineage>
</organism>
<dbReference type="PANTHER" id="PTHR35864">
    <property type="entry name" value="ZINC METALLOPROTEASE MJ0611-RELATED"/>
    <property type="match status" value="1"/>
</dbReference>
<proteinExistence type="inferred from homology"/>
<dbReference type="Pfam" id="PF02163">
    <property type="entry name" value="Peptidase_M50"/>
    <property type="match status" value="1"/>
</dbReference>
<evidence type="ECO:0000256" key="5">
    <source>
        <dbReference type="ARBA" id="ARBA00022670"/>
    </source>
</evidence>
<dbReference type="InterPro" id="IPR008915">
    <property type="entry name" value="Peptidase_M50"/>
</dbReference>
<feature type="transmembrane region" description="Helical" evidence="13">
    <location>
        <begin position="177"/>
        <end position="196"/>
    </location>
</feature>
<name>A0AA96LHT6_9BACL</name>
<comment type="cofactor">
    <cofactor evidence="1">
        <name>Zn(2+)</name>
        <dbReference type="ChEBI" id="CHEBI:29105"/>
    </cofactor>
</comment>
<evidence type="ECO:0000256" key="7">
    <source>
        <dbReference type="ARBA" id="ARBA00022723"/>
    </source>
</evidence>
<comment type="similarity">
    <text evidence="3">Belongs to the peptidase M50B family.</text>
</comment>
<dbReference type="EMBL" id="CP130318">
    <property type="protein sequence ID" value="WNQ14212.1"/>
    <property type="molecule type" value="Genomic_DNA"/>
</dbReference>
<feature type="domain" description="Peptidase M50" evidence="14">
    <location>
        <begin position="15"/>
        <end position="189"/>
    </location>
</feature>
<keyword evidence="10 13" id="KW-1133">Transmembrane helix</keyword>
<dbReference type="InterPro" id="IPR052348">
    <property type="entry name" value="Metallopeptidase_M50B"/>
</dbReference>
<feature type="transmembrane region" description="Helical" evidence="13">
    <location>
        <begin position="53"/>
        <end position="76"/>
    </location>
</feature>
<evidence type="ECO:0000256" key="6">
    <source>
        <dbReference type="ARBA" id="ARBA00022692"/>
    </source>
</evidence>
<dbReference type="GO" id="GO:0008237">
    <property type="term" value="F:metallopeptidase activity"/>
    <property type="evidence" value="ECO:0007669"/>
    <property type="project" value="UniProtKB-KW"/>
</dbReference>
<dbReference type="InterPro" id="IPR044537">
    <property type="entry name" value="Rip2-like"/>
</dbReference>
<keyword evidence="4" id="KW-1003">Cell membrane</keyword>
<accession>A0AA96LHT6</accession>
<evidence type="ECO:0000256" key="11">
    <source>
        <dbReference type="ARBA" id="ARBA00023049"/>
    </source>
</evidence>
<evidence type="ECO:0000256" key="9">
    <source>
        <dbReference type="ARBA" id="ARBA00022833"/>
    </source>
</evidence>
<feature type="transmembrane region" description="Helical" evidence="13">
    <location>
        <begin position="88"/>
        <end position="118"/>
    </location>
</feature>
<gene>
    <name evidence="15" type="ORF">MJA45_10600</name>
</gene>
<keyword evidence="7" id="KW-0479">Metal-binding</keyword>
<dbReference type="GO" id="GO:0005886">
    <property type="term" value="C:plasma membrane"/>
    <property type="evidence" value="ECO:0007669"/>
    <property type="project" value="UniProtKB-SubCell"/>
</dbReference>
<protein>
    <submittedName>
        <fullName evidence="15">Site-2 protease family protein</fullName>
    </submittedName>
</protein>
<evidence type="ECO:0000256" key="3">
    <source>
        <dbReference type="ARBA" id="ARBA00007931"/>
    </source>
</evidence>
<dbReference type="PANTHER" id="PTHR35864:SF1">
    <property type="entry name" value="ZINC METALLOPROTEASE YWHC-RELATED"/>
    <property type="match status" value="1"/>
</dbReference>
<keyword evidence="6 13" id="KW-0812">Transmembrane</keyword>
<dbReference type="Proteomes" id="UP001305702">
    <property type="component" value="Chromosome"/>
</dbReference>
<evidence type="ECO:0000313" key="16">
    <source>
        <dbReference type="Proteomes" id="UP001305702"/>
    </source>
</evidence>
<dbReference type="CDD" id="cd06158">
    <property type="entry name" value="S2P-M50_like_1"/>
    <property type="match status" value="1"/>
</dbReference>
<reference evidence="15 16" key="1">
    <citation type="submission" date="2022-02" db="EMBL/GenBank/DDBJ databases">
        <title>Paenibacillus sp. MBLB1776 Whole Genome Shotgun Sequencing.</title>
        <authorList>
            <person name="Hwang C.Y."/>
            <person name="Cho E.-S."/>
            <person name="Seo M.-J."/>
        </authorList>
    </citation>
    <scope>NUCLEOTIDE SEQUENCE [LARGE SCALE GENOMIC DNA]</scope>
    <source>
        <strain evidence="15 16">MBLB1776</strain>
    </source>
</reference>
<dbReference type="GO" id="GO:0046872">
    <property type="term" value="F:metal ion binding"/>
    <property type="evidence" value="ECO:0007669"/>
    <property type="project" value="UniProtKB-KW"/>
</dbReference>
<evidence type="ECO:0000256" key="1">
    <source>
        <dbReference type="ARBA" id="ARBA00001947"/>
    </source>
</evidence>
<keyword evidence="16" id="KW-1185">Reference proteome</keyword>
<dbReference type="AlphaFoldDB" id="A0AA96LHT6"/>
<dbReference type="KEGG" id="paun:MJA45_10600"/>
<keyword evidence="9" id="KW-0862">Zinc</keyword>
<feature type="transmembrane region" description="Helical" evidence="13">
    <location>
        <begin position="12"/>
        <end position="33"/>
    </location>
</feature>
<evidence type="ECO:0000256" key="4">
    <source>
        <dbReference type="ARBA" id="ARBA00022475"/>
    </source>
</evidence>
<evidence type="ECO:0000313" key="15">
    <source>
        <dbReference type="EMBL" id="WNQ14212.1"/>
    </source>
</evidence>
<feature type="transmembrane region" description="Helical" evidence="13">
    <location>
        <begin position="138"/>
        <end position="156"/>
    </location>
</feature>
<evidence type="ECO:0000256" key="8">
    <source>
        <dbReference type="ARBA" id="ARBA00022801"/>
    </source>
</evidence>
<keyword evidence="12 13" id="KW-0472">Membrane</keyword>
<evidence type="ECO:0000256" key="12">
    <source>
        <dbReference type="ARBA" id="ARBA00023136"/>
    </source>
</evidence>
<keyword evidence="8" id="KW-0378">Hydrolase</keyword>
<evidence type="ECO:0000256" key="10">
    <source>
        <dbReference type="ARBA" id="ARBA00022989"/>
    </source>
</evidence>
<evidence type="ECO:0000259" key="14">
    <source>
        <dbReference type="Pfam" id="PF02163"/>
    </source>
</evidence>